<dbReference type="GO" id="GO:0004658">
    <property type="term" value="F:propionyl-CoA carboxylase activity"/>
    <property type="evidence" value="ECO:0007669"/>
    <property type="project" value="UniProtKB-EC"/>
</dbReference>
<dbReference type="PANTHER" id="PTHR43842:SF2">
    <property type="entry name" value="PROPIONYL-COA CARBOXYLASE BETA CHAIN, MITOCHONDRIAL"/>
    <property type="match status" value="1"/>
</dbReference>
<evidence type="ECO:0000256" key="5">
    <source>
        <dbReference type="ARBA" id="ARBA00042797"/>
    </source>
</evidence>
<dbReference type="UniPathway" id="UPA00363">
    <property type="reaction ID" value="UER00861"/>
</dbReference>
<dbReference type="PROSITE" id="PS50980">
    <property type="entry name" value="COA_CT_NTER"/>
    <property type="match status" value="1"/>
</dbReference>
<evidence type="ECO:0000256" key="3">
    <source>
        <dbReference type="ARBA" id="ARBA00038567"/>
    </source>
</evidence>
<dbReference type="Pfam" id="PF01039">
    <property type="entry name" value="Carboxyl_trans"/>
    <property type="match status" value="1"/>
</dbReference>
<name>A0A5K1JWA4_9APHY</name>
<evidence type="ECO:0000256" key="4">
    <source>
        <dbReference type="ARBA" id="ARBA00041138"/>
    </source>
</evidence>
<feature type="region of interest" description="Disordered" evidence="8">
    <location>
        <begin position="1"/>
        <end position="38"/>
    </location>
</feature>
<accession>A0A5K1JWA4</accession>
<reference evidence="11" key="1">
    <citation type="submission" date="2019-10" db="EMBL/GenBank/DDBJ databases">
        <authorList>
            <person name="Nor Muhammad N."/>
        </authorList>
    </citation>
    <scope>NUCLEOTIDE SEQUENCE</scope>
</reference>
<dbReference type="InterPro" id="IPR051047">
    <property type="entry name" value="AccD/PCCB"/>
</dbReference>
<comment type="catalytic activity">
    <reaction evidence="6">
        <text>butanoyl-CoA + hydrogencarbonate + ATP = (2S)-ethylmalonyl-CoA + ADP + phosphate + H(+)</text>
        <dbReference type="Rhea" id="RHEA:59520"/>
        <dbReference type="ChEBI" id="CHEBI:15378"/>
        <dbReference type="ChEBI" id="CHEBI:17544"/>
        <dbReference type="ChEBI" id="CHEBI:30616"/>
        <dbReference type="ChEBI" id="CHEBI:43474"/>
        <dbReference type="ChEBI" id="CHEBI:57371"/>
        <dbReference type="ChEBI" id="CHEBI:60909"/>
        <dbReference type="ChEBI" id="CHEBI:456216"/>
    </reaction>
    <physiologicalReaction direction="left-to-right" evidence="6">
        <dbReference type="Rhea" id="RHEA:59521"/>
    </physiologicalReaction>
</comment>
<proteinExistence type="predicted"/>
<dbReference type="InterPro" id="IPR029045">
    <property type="entry name" value="ClpP/crotonase-like_dom_sf"/>
</dbReference>
<dbReference type="Gene3D" id="3.90.226.10">
    <property type="entry name" value="2-enoyl-CoA Hydratase, Chain A, domain 1"/>
    <property type="match status" value="2"/>
</dbReference>
<dbReference type="EC" id="6.4.1.3" evidence="2"/>
<dbReference type="PANTHER" id="PTHR43842">
    <property type="entry name" value="PROPIONYL-COA CARBOXYLASE BETA CHAIN"/>
    <property type="match status" value="1"/>
</dbReference>
<evidence type="ECO:0000313" key="11">
    <source>
        <dbReference type="EMBL" id="VWO95961.1"/>
    </source>
</evidence>
<dbReference type="GO" id="GO:0006552">
    <property type="term" value="P:L-leucine catabolic process"/>
    <property type="evidence" value="ECO:0007669"/>
    <property type="project" value="UniProtKB-UniPathway"/>
</dbReference>
<dbReference type="SUPFAM" id="SSF52096">
    <property type="entry name" value="ClpP/crotonase"/>
    <property type="match status" value="2"/>
</dbReference>
<comment type="catalytic activity">
    <reaction evidence="7">
        <text>propanoyl-CoA + hydrogencarbonate + ATP = (S)-methylmalonyl-CoA + ADP + phosphate + H(+)</text>
        <dbReference type="Rhea" id="RHEA:23720"/>
        <dbReference type="ChEBI" id="CHEBI:15378"/>
        <dbReference type="ChEBI" id="CHEBI:17544"/>
        <dbReference type="ChEBI" id="CHEBI:30616"/>
        <dbReference type="ChEBI" id="CHEBI:43474"/>
        <dbReference type="ChEBI" id="CHEBI:57327"/>
        <dbReference type="ChEBI" id="CHEBI:57392"/>
        <dbReference type="ChEBI" id="CHEBI:456216"/>
        <dbReference type="EC" id="6.4.1.3"/>
    </reaction>
    <physiologicalReaction direction="left-to-right" evidence="7">
        <dbReference type="Rhea" id="RHEA:23721"/>
    </physiologicalReaction>
</comment>
<dbReference type="AlphaFoldDB" id="A0A5K1JWA4"/>
<feature type="domain" description="CoA carboxyltransferase C-terminal" evidence="10">
    <location>
        <begin position="304"/>
        <end position="410"/>
    </location>
</feature>
<evidence type="ECO:0000256" key="6">
    <source>
        <dbReference type="ARBA" id="ARBA00048208"/>
    </source>
</evidence>
<dbReference type="InterPro" id="IPR011762">
    <property type="entry name" value="COA_CT_N"/>
</dbReference>
<gene>
    <name evidence="11" type="primary">G8DNT1</name>
</gene>
<sequence length="410" mass="43902">MSKGSSRLQSKSESRVTPESQAQAALDARQDQDDGVTWKHAVSKVRKIQEKVRTANPNDPGYARQKQQGKLWVRERLATLLDPGSFNEVGSLTGKLIHDEMTGKVKDIVPANQITGWGKVDGRKVFVTADDFSVRGGHADGGVQGKAAFGEALATQRRVPLIRLLDGSSGGGSVASYLSAGATYIPPLAGIGQSMTAMTVIPVVSALLGPVVGLGSAKAVISHFSVMVKGISQLFAAGPPIVKQATFEDLSKEELGGWEIHGRNGTVDNVAASELEAFQQIRTFLSFLPSSVSAMPPVYLSPDPPDRREEELISIIPRRRTRTYDIRKLIRLIVDVDGLPSTLSQEGEQRQTSFFEIGATWGRCVLLGLARLQGRPVGVLTNDCTVGGGALDALGSQKAARFVNLCDRFG</sequence>
<evidence type="ECO:0000256" key="2">
    <source>
        <dbReference type="ARBA" id="ARBA00013050"/>
    </source>
</evidence>
<evidence type="ECO:0000259" key="9">
    <source>
        <dbReference type="PROSITE" id="PS50980"/>
    </source>
</evidence>
<evidence type="ECO:0000256" key="8">
    <source>
        <dbReference type="SAM" id="MobiDB-lite"/>
    </source>
</evidence>
<comment type="pathway">
    <text evidence="1">Metabolic intermediate metabolism; propanoyl-CoA degradation; succinyl-CoA from propanoyl-CoA: step 1/3.</text>
</comment>
<feature type="domain" description="CoA carboxyltransferase N-terminal" evidence="9">
    <location>
        <begin position="37"/>
        <end position="300"/>
    </location>
</feature>
<dbReference type="PROSITE" id="PS50989">
    <property type="entry name" value="COA_CT_CTER"/>
    <property type="match status" value="1"/>
</dbReference>
<protein>
    <recommendedName>
        <fullName evidence="4">Propionyl-CoA carboxylase beta chain, mitochondrial</fullName>
        <ecNumber evidence="2">6.4.1.3</ecNumber>
    </recommendedName>
    <alternativeName>
        <fullName evidence="5">Propanoyl-CoA:carbon dioxide ligase subunit beta</fullName>
    </alternativeName>
</protein>
<dbReference type="EMBL" id="LR725253">
    <property type="protein sequence ID" value="VWO95961.1"/>
    <property type="molecule type" value="Genomic_DNA"/>
</dbReference>
<dbReference type="InterPro" id="IPR034733">
    <property type="entry name" value="AcCoA_carboxyl_beta"/>
</dbReference>
<evidence type="ECO:0000256" key="7">
    <source>
        <dbReference type="ARBA" id="ARBA00049495"/>
    </source>
</evidence>
<evidence type="ECO:0000259" key="10">
    <source>
        <dbReference type="PROSITE" id="PS50989"/>
    </source>
</evidence>
<organism evidence="11">
    <name type="scientific">Ganoderma boninense</name>
    <dbReference type="NCBI Taxonomy" id="34458"/>
    <lineage>
        <taxon>Eukaryota</taxon>
        <taxon>Fungi</taxon>
        <taxon>Dikarya</taxon>
        <taxon>Basidiomycota</taxon>
        <taxon>Agaricomycotina</taxon>
        <taxon>Agaricomycetes</taxon>
        <taxon>Polyporales</taxon>
        <taxon>Polyporaceae</taxon>
        <taxon>Ganoderma</taxon>
    </lineage>
</organism>
<evidence type="ECO:0000256" key="1">
    <source>
        <dbReference type="ARBA" id="ARBA00005060"/>
    </source>
</evidence>
<comment type="subunit">
    <text evidence="3">The holoenzyme is a dodecamer composed of 6 PCCA/alpha subunits and 6 PCCB/beta subunits.</text>
</comment>
<dbReference type="InterPro" id="IPR011763">
    <property type="entry name" value="COA_CT_C"/>
</dbReference>